<evidence type="ECO:0000313" key="6">
    <source>
        <dbReference type="Proteomes" id="UP000244093"/>
    </source>
</evidence>
<dbReference type="EMBL" id="NBVN01000002">
    <property type="protein sequence ID" value="PUA33609.1"/>
    <property type="molecule type" value="Genomic_DNA"/>
</dbReference>
<keyword evidence="2" id="KW-0663">Pyridoxal phosphate</keyword>
<dbReference type="PANTHER" id="PTHR48078:SF6">
    <property type="entry name" value="L-THREONINE DEHYDRATASE CATABOLIC TDCB"/>
    <property type="match status" value="1"/>
</dbReference>
<dbReference type="SUPFAM" id="SSF53686">
    <property type="entry name" value="Tryptophan synthase beta subunit-like PLP-dependent enzymes"/>
    <property type="match status" value="1"/>
</dbReference>
<feature type="domain" description="Tryptophan synthase beta chain-like PALP" evidence="4">
    <location>
        <begin position="71"/>
        <end position="354"/>
    </location>
</feature>
<accession>A0A2R7Y8G6</accession>
<proteinExistence type="predicted"/>
<dbReference type="Proteomes" id="UP000244093">
    <property type="component" value="Unassembled WGS sequence"/>
</dbReference>
<dbReference type="AlphaFoldDB" id="A0A2R7Y8G6"/>
<dbReference type="InterPro" id="IPR000634">
    <property type="entry name" value="Ser/Thr_deHydtase_PyrdxlP-BS"/>
</dbReference>
<dbReference type="GO" id="GO:0004794">
    <property type="term" value="F:threonine deaminase activity"/>
    <property type="evidence" value="ECO:0007669"/>
    <property type="project" value="TreeGrafter"/>
</dbReference>
<organism evidence="5 6">
    <name type="scientific">Zestosphaera tikiterensis</name>
    <dbReference type="NCBI Taxonomy" id="1973259"/>
    <lineage>
        <taxon>Archaea</taxon>
        <taxon>Thermoproteota</taxon>
        <taxon>Thermoprotei</taxon>
        <taxon>Desulfurococcales</taxon>
        <taxon>Desulfurococcaceae</taxon>
        <taxon>Zestosphaera</taxon>
    </lineage>
</organism>
<evidence type="ECO:0000259" key="4">
    <source>
        <dbReference type="Pfam" id="PF00291"/>
    </source>
</evidence>
<dbReference type="GO" id="GO:0006565">
    <property type="term" value="P:L-serine catabolic process"/>
    <property type="evidence" value="ECO:0007669"/>
    <property type="project" value="TreeGrafter"/>
</dbReference>
<evidence type="ECO:0000313" key="5">
    <source>
        <dbReference type="EMBL" id="PUA33609.1"/>
    </source>
</evidence>
<evidence type="ECO:0000256" key="1">
    <source>
        <dbReference type="ARBA" id="ARBA00001933"/>
    </source>
</evidence>
<protein>
    <recommendedName>
        <fullName evidence="4">Tryptophan synthase beta chain-like PALP domain-containing protein</fullName>
    </recommendedName>
</protein>
<keyword evidence="3" id="KW-0456">Lyase</keyword>
<evidence type="ECO:0000256" key="2">
    <source>
        <dbReference type="ARBA" id="ARBA00022898"/>
    </source>
</evidence>
<dbReference type="GO" id="GO:0030170">
    <property type="term" value="F:pyridoxal phosphate binding"/>
    <property type="evidence" value="ECO:0007669"/>
    <property type="project" value="InterPro"/>
</dbReference>
<dbReference type="GO" id="GO:0006567">
    <property type="term" value="P:L-threonine catabolic process"/>
    <property type="evidence" value="ECO:0007669"/>
    <property type="project" value="TreeGrafter"/>
</dbReference>
<reference evidence="5 6" key="1">
    <citation type="journal article" date="2018" name="Syst. Appl. Microbiol.">
        <title>A new symbiotic nanoarchaeote (Candidatus Nanoclepta minutus) and its host (Zestosphaera tikiterensis gen. nov., sp. nov.) from a New Zealand hot spring.</title>
        <authorList>
            <person name="St John E."/>
            <person name="Liu Y."/>
            <person name="Podar M."/>
            <person name="Stott M.B."/>
            <person name="Meneghin J."/>
            <person name="Chen Z."/>
            <person name="Lagutin K."/>
            <person name="Mitchell K."/>
            <person name="Reysenbach A.L."/>
        </authorList>
    </citation>
    <scope>NUCLEOTIDE SEQUENCE [LARGE SCALE GENOMIC DNA]</scope>
    <source>
        <strain evidence="5">NZ3</strain>
    </source>
</reference>
<evidence type="ECO:0000256" key="3">
    <source>
        <dbReference type="ARBA" id="ARBA00023239"/>
    </source>
</evidence>
<dbReference type="InterPro" id="IPR050147">
    <property type="entry name" value="Ser/Thr_Dehydratase"/>
</dbReference>
<dbReference type="Gene3D" id="3.40.50.1100">
    <property type="match status" value="2"/>
</dbReference>
<gene>
    <name evidence="5" type="ORF">B7O98_04120</name>
</gene>
<dbReference type="PANTHER" id="PTHR48078">
    <property type="entry name" value="THREONINE DEHYDRATASE, MITOCHONDRIAL-RELATED"/>
    <property type="match status" value="1"/>
</dbReference>
<sequence length="366" mass="40055">MKRLKLIIVYELLRWVCWLDLVCWKCGRTYEYSPGLYRCASCGEYLLVKHELKAEGLSEVNTLVDAELRRVSLGEGRTPIIRFDGVYLKLESLNPTGSFKDRGAASAVSEAVFRGCSTIVEDSSGNAGISFSAYAGYAGLKAKIYVPADAPLGKRRLIRALGATIVEAPSRDEAARLAVNDSEGCYVGHRVNPYFLEGVKDLALELVREFKRVDYVVSPLASGTLVIGLWKGYVELLKAGLVEEVPKIVAVQACGYDSLRKYVRPRYDVCRSKAVLPDGIRLTDAPRLEHVAKILSETGGYYVVLDDEVVKPYIKELWGRGVLAEPTSAYGYAAAKLLIKEGLMDGVVVVPITGNGVKHVVGGVEL</sequence>
<comment type="cofactor">
    <cofactor evidence="1">
        <name>pyridoxal 5'-phosphate</name>
        <dbReference type="ChEBI" id="CHEBI:597326"/>
    </cofactor>
</comment>
<dbReference type="PROSITE" id="PS00165">
    <property type="entry name" value="DEHYDRATASE_SER_THR"/>
    <property type="match status" value="1"/>
</dbReference>
<dbReference type="GO" id="GO:0009097">
    <property type="term" value="P:isoleucine biosynthetic process"/>
    <property type="evidence" value="ECO:0007669"/>
    <property type="project" value="TreeGrafter"/>
</dbReference>
<dbReference type="Pfam" id="PF00291">
    <property type="entry name" value="PALP"/>
    <property type="match status" value="1"/>
</dbReference>
<dbReference type="GO" id="GO:0003941">
    <property type="term" value="F:L-serine ammonia-lyase activity"/>
    <property type="evidence" value="ECO:0007669"/>
    <property type="project" value="TreeGrafter"/>
</dbReference>
<comment type="caution">
    <text evidence="5">The sequence shown here is derived from an EMBL/GenBank/DDBJ whole genome shotgun (WGS) entry which is preliminary data.</text>
</comment>
<dbReference type="InterPro" id="IPR001926">
    <property type="entry name" value="TrpB-like_PALP"/>
</dbReference>
<name>A0A2R7Y8G6_9CREN</name>
<dbReference type="InterPro" id="IPR036052">
    <property type="entry name" value="TrpB-like_PALP_sf"/>
</dbReference>